<evidence type="ECO:0000313" key="2">
    <source>
        <dbReference type="EMBL" id="MXR51229.1"/>
    </source>
</evidence>
<evidence type="ECO:0000259" key="1">
    <source>
        <dbReference type="Pfam" id="PF07790"/>
    </source>
</evidence>
<organism evidence="2 3">
    <name type="scientific">Halovenus carboxidivorans</name>
    <dbReference type="NCBI Taxonomy" id="2692199"/>
    <lineage>
        <taxon>Archaea</taxon>
        <taxon>Methanobacteriati</taxon>
        <taxon>Methanobacteriota</taxon>
        <taxon>Stenosarchaea group</taxon>
        <taxon>Halobacteria</taxon>
        <taxon>Halobacteriales</taxon>
        <taxon>Haloarculaceae</taxon>
        <taxon>Halovenus</taxon>
    </lineage>
</organism>
<sequence length="151" mass="15316">MERAASSVVGVVLLLGITVVGAATVGLAVNSTTETAPTMASFDLAVDAETNSLTLTHRGGDPVDLTQAEFHVTVDGVPLESDPPIPFFAAVGFRSGPDGPFNAASPNTWHSGETGRFRIAGTNDPTIAPGSAVTVRVVVDGTEIAKVTATA</sequence>
<dbReference type="Pfam" id="PF07790">
    <property type="entry name" value="Pilin_N"/>
    <property type="match status" value="1"/>
</dbReference>
<proteinExistence type="predicted"/>
<dbReference type="InterPro" id="IPR013373">
    <property type="entry name" value="Flagellin/pilin_N_arc"/>
</dbReference>
<accession>A0A6B0TDF7</accession>
<protein>
    <submittedName>
        <fullName evidence="2">Type IV pilin</fullName>
    </submittedName>
</protein>
<dbReference type="Proteomes" id="UP000466535">
    <property type="component" value="Unassembled WGS sequence"/>
</dbReference>
<reference evidence="2 3" key="1">
    <citation type="submission" date="2019-12" db="EMBL/GenBank/DDBJ databases">
        <title>Isolation and characterization of three novel carbon monoxide-oxidizing members of Halobacteria from salione crusts and soils.</title>
        <authorList>
            <person name="Myers M.R."/>
            <person name="King G.M."/>
        </authorList>
    </citation>
    <scope>NUCLEOTIDE SEQUENCE [LARGE SCALE GENOMIC DNA]</scope>
    <source>
        <strain evidence="2 3">WSH3</strain>
    </source>
</reference>
<dbReference type="EMBL" id="WUUT01000002">
    <property type="protein sequence ID" value="MXR51229.1"/>
    <property type="molecule type" value="Genomic_DNA"/>
</dbReference>
<evidence type="ECO:0000313" key="3">
    <source>
        <dbReference type="Proteomes" id="UP000466535"/>
    </source>
</evidence>
<dbReference type="NCBIfam" id="TIGR02537">
    <property type="entry name" value="arch_flag_Nterm"/>
    <property type="match status" value="1"/>
</dbReference>
<dbReference type="RefSeq" id="WP_159763372.1">
    <property type="nucleotide sequence ID" value="NZ_WUUT01000002.1"/>
</dbReference>
<comment type="caution">
    <text evidence="2">The sequence shown here is derived from an EMBL/GenBank/DDBJ whole genome shotgun (WGS) entry which is preliminary data.</text>
</comment>
<name>A0A6B0TDF7_9EURY</name>
<keyword evidence="3" id="KW-1185">Reference proteome</keyword>
<dbReference type="OrthoDB" id="201989at2157"/>
<dbReference type="AlphaFoldDB" id="A0A6B0TDF7"/>
<dbReference type="InterPro" id="IPR012859">
    <property type="entry name" value="Pilin_N_archaeal"/>
</dbReference>
<feature type="domain" description="Archaeal Type IV pilin N-terminal" evidence="1">
    <location>
        <begin position="3"/>
        <end position="75"/>
    </location>
</feature>
<gene>
    <name evidence="2" type="ORF">GRX03_06375</name>
</gene>